<dbReference type="Pfam" id="PF13541">
    <property type="entry name" value="ChlI"/>
    <property type="match status" value="1"/>
</dbReference>
<feature type="domain" description="AAA+ ATPase" evidence="2">
    <location>
        <begin position="226"/>
        <end position="411"/>
    </location>
</feature>
<dbReference type="Gene3D" id="3.30.230.10">
    <property type="match status" value="1"/>
</dbReference>
<dbReference type="NCBIfam" id="TIGR00368">
    <property type="entry name" value="YifB family Mg chelatase-like AAA ATPase"/>
    <property type="match status" value="1"/>
</dbReference>
<dbReference type="InterPro" id="IPR004482">
    <property type="entry name" value="Mg_chelat-rel"/>
</dbReference>
<dbReference type="EMBL" id="SHKI01000005">
    <property type="protein sequence ID" value="RZT64661.1"/>
    <property type="molecule type" value="Genomic_DNA"/>
</dbReference>
<protein>
    <submittedName>
        <fullName evidence="3">Magnesium chelatase family protein</fullName>
    </submittedName>
</protein>
<dbReference type="InterPro" id="IPR014721">
    <property type="entry name" value="Ribsml_uS5_D2-typ_fold_subgr"/>
</dbReference>
<accession>A0A4Q7TUP2</accession>
<sequence>MSGDEVCRASAVALTGLHGTAVTVEAAVSQQLPGMTIIGLPDAALAEAKLRVRTATSQAGIALTNRFLTVNLSPAALPKHGAGFDLAIALAALAASRRLPATHLPHIAHLGELSLGGELRRPAGLLSAVVAAQRLGFQRVMVPAACGAEAALVPDIEVIAVGTLAEAVAWYREGCPPHRIVTPAAPRDRAVSGSGPDGAAAAHLGDISEIIGQADAVQALVIAAAGRHHLSLVGPPGAGKTLLATRLPTLLPELTDAEALEVSSIASLGGRPLTELVRRPPLESPHHTASAAAIIGVGTGNIVRPGAVTRAHHGVLLMDEAPEFPRAVLDALRQPLETGTVEIHRSQIRTTLPARVQLVLAANPCPCGNAGSPDTALECRCTPSARVKYQHRVSGPLADRIDLRLALHRVSRVHRADPEHGPPSSATLQRSVRRARARAADRLRGTPWRVNAEVPGRWLRAPGQQLSRADTAVLDGALARGSLTLRGYDRALRVAWTIADLAGRERPRRDDIAQALVLRNGVGT</sequence>
<keyword evidence="4" id="KW-1185">Reference proteome</keyword>
<evidence type="ECO:0000313" key="4">
    <source>
        <dbReference type="Proteomes" id="UP000291832"/>
    </source>
</evidence>
<dbReference type="Pfam" id="PF01078">
    <property type="entry name" value="Mg_chelatase"/>
    <property type="match status" value="1"/>
</dbReference>
<dbReference type="OrthoDB" id="9813147at2"/>
<dbReference type="GO" id="GO:0005524">
    <property type="term" value="F:ATP binding"/>
    <property type="evidence" value="ECO:0007669"/>
    <property type="project" value="InterPro"/>
</dbReference>
<dbReference type="Proteomes" id="UP000291832">
    <property type="component" value="Unassembled WGS sequence"/>
</dbReference>
<dbReference type="PANTHER" id="PTHR32039">
    <property type="entry name" value="MAGNESIUM-CHELATASE SUBUNIT CHLI"/>
    <property type="match status" value="1"/>
</dbReference>
<gene>
    <name evidence="3" type="ORF">EV139_2082</name>
</gene>
<dbReference type="Pfam" id="PF13335">
    <property type="entry name" value="Mg_chelatase_C"/>
    <property type="match status" value="1"/>
</dbReference>
<dbReference type="Gene3D" id="3.40.50.300">
    <property type="entry name" value="P-loop containing nucleotide triphosphate hydrolases"/>
    <property type="match status" value="1"/>
</dbReference>
<comment type="similarity">
    <text evidence="1">Belongs to the Mg-chelatase subunits D/I family. ComM subfamily.</text>
</comment>
<name>A0A4Q7TUP2_9MICO</name>
<dbReference type="SUPFAM" id="SSF54211">
    <property type="entry name" value="Ribosomal protein S5 domain 2-like"/>
    <property type="match status" value="1"/>
</dbReference>
<evidence type="ECO:0000313" key="3">
    <source>
        <dbReference type="EMBL" id="RZT64661.1"/>
    </source>
</evidence>
<proteinExistence type="inferred from homology"/>
<dbReference type="AlphaFoldDB" id="A0A4Q7TUP2"/>
<dbReference type="RefSeq" id="WP_130454254.1">
    <property type="nucleotide sequence ID" value="NZ_QYAG01000001.1"/>
</dbReference>
<dbReference type="InterPro" id="IPR003593">
    <property type="entry name" value="AAA+_ATPase"/>
</dbReference>
<dbReference type="InterPro" id="IPR027417">
    <property type="entry name" value="P-loop_NTPase"/>
</dbReference>
<dbReference type="InterPro" id="IPR000523">
    <property type="entry name" value="Mg_chelatse_chII-like_cat_dom"/>
</dbReference>
<dbReference type="SUPFAM" id="SSF52540">
    <property type="entry name" value="P-loop containing nucleoside triphosphate hydrolases"/>
    <property type="match status" value="1"/>
</dbReference>
<comment type="caution">
    <text evidence="3">The sequence shown here is derived from an EMBL/GenBank/DDBJ whole genome shotgun (WGS) entry which is preliminary data.</text>
</comment>
<dbReference type="InterPro" id="IPR020568">
    <property type="entry name" value="Ribosomal_Su5_D2-typ_SF"/>
</dbReference>
<dbReference type="InterPro" id="IPR045006">
    <property type="entry name" value="CHLI-like"/>
</dbReference>
<evidence type="ECO:0000256" key="1">
    <source>
        <dbReference type="ARBA" id="ARBA00006354"/>
    </source>
</evidence>
<dbReference type="PANTHER" id="PTHR32039:SF7">
    <property type="entry name" value="COMPETENCE PROTEIN COMM"/>
    <property type="match status" value="1"/>
</dbReference>
<dbReference type="SMART" id="SM00382">
    <property type="entry name" value="AAA"/>
    <property type="match status" value="1"/>
</dbReference>
<dbReference type="InterPro" id="IPR025158">
    <property type="entry name" value="Mg_chelat-rel_C"/>
</dbReference>
<reference evidence="3 4" key="1">
    <citation type="journal article" date="2015" name="Stand. Genomic Sci.">
        <title>Genomic Encyclopedia of Bacterial and Archaeal Type Strains, Phase III: the genomes of soil and plant-associated and newly described type strains.</title>
        <authorList>
            <person name="Whitman W.B."/>
            <person name="Woyke T."/>
            <person name="Klenk H.P."/>
            <person name="Zhou Y."/>
            <person name="Lilburn T.G."/>
            <person name="Beck B.J."/>
            <person name="De Vos P."/>
            <person name="Vandamme P."/>
            <person name="Eisen J.A."/>
            <person name="Garrity G."/>
            <person name="Hugenholtz P."/>
            <person name="Kyrpides N.C."/>
        </authorList>
    </citation>
    <scope>NUCLEOTIDE SEQUENCE [LARGE SCALE GENOMIC DNA]</scope>
    <source>
        <strain evidence="3 4">RF6</strain>
    </source>
</reference>
<organism evidence="3 4">
    <name type="scientific">Leucobacter luti</name>
    <dbReference type="NCBI Taxonomy" id="340320"/>
    <lineage>
        <taxon>Bacteria</taxon>
        <taxon>Bacillati</taxon>
        <taxon>Actinomycetota</taxon>
        <taxon>Actinomycetes</taxon>
        <taxon>Micrococcales</taxon>
        <taxon>Microbacteriaceae</taxon>
        <taxon>Leucobacter</taxon>
    </lineage>
</organism>
<evidence type="ECO:0000259" key="2">
    <source>
        <dbReference type="SMART" id="SM00382"/>
    </source>
</evidence>